<feature type="domain" description="F-box" evidence="2">
    <location>
        <begin position="45"/>
        <end position="77"/>
    </location>
</feature>
<name>A0A5B7BFQ6_DAVIN</name>
<dbReference type="PANTHER" id="PTHR34145:SF77">
    <property type="match status" value="1"/>
</dbReference>
<feature type="compositionally biased region" description="Basic and acidic residues" evidence="1">
    <location>
        <begin position="16"/>
        <end position="28"/>
    </location>
</feature>
<dbReference type="Pfam" id="PF00646">
    <property type="entry name" value="F-box"/>
    <property type="match status" value="1"/>
</dbReference>
<dbReference type="EMBL" id="GHES01036765">
    <property type="protein sequence ID" value="MPA67324.1"/>
    <property type="molecule type" value="Transcribed_RNA"/>
</dbReference>
<evidence type="ECO:0000256" key="1">
    <source>
        <dbReference type="SAM" id="MobiDB-lite"/>
    </source>
</evidence>
<dbReference type="InterPro" id="IPR036047">
    <property type="entry name" value="F-box-like_dom_sf"/>
</dbReference>
<dbReference type="Pfam" id="PF23622">
    <property type="entry name" value="LRR_At1g61320_AtMIF1"/>
    <property type="match status" value="1"/>
</dbReference>
<evidence type="ECO:0000259" key="3">
    <source>
        <dbReference type="Pfam" id="PF23622"/>
    </source>
</evidence>
<reference evidence="4" key="1">
    <citation type="submission" date="2019-08" db="EMBL/GenBank/DDBJ databases">
        <title>Reference gene set and small RNA set construction with multiple tissues from Davidia involucrata Baill.</title>
        <authorList>
            <person name="Yang H."/>
            <person name="Zhou C."/>
            <person name="Li G."/>
            <person name="Wang J."/>
            <person name="Gao P."/>
            <person name="Wang M."/>
            <person name="Wang R."/>
            <person name="Zhao Y."/>
        </authorList>
    </citation>
    <scope>NUCLEOTIDE SEQUENCE</scope>
    <source>
        <tissue evidence="4">Mixed with DoveR01_LX</tissue>
    </source>
</reference>
<protein>
    <submittedName>
        <fullName evidence="4">Uncharacterized protein</fullName>
    </submittedName>
</protein>
<organism evidence="4">
    <name type="scientific">Davidia involucrata</name>
    <name type="common">Dove tree</name>
    <dbReference type="NCBI Taxonomy" id="16924"/>
    <lineage>
        <taxon>Eukaryota</taxon>
        <taxon>Viridiplantae</taxon>
        <taxon>Streptophyta</taxon>
        <taxon>Embryophyta</taxon>
        <taxon>Tracheophyta</taxon>
        <taxon>Spermatophyta</taxon>
        <taxon>Magnoliopsida</taxon>
        <taxon>eudicotyledons</taxon>
        <taxon>Gunneridae</taxon>
        <taxon>Pentapetalae</taxon>
        <taxon>asterids</taxon>
        <taxon>Cornales</taxon>
        <taxon>Nyssaceae</taxon>
        <taxon>Davidia</taxon>
    </lineage>
</organism>
<dbReference type="SUPFAM" id="SSF52058">
    <property type="entry name" value="L domain-like"/>
    <property type="match status" value="1"/>
</dbReference>
<dbReference type="SUPFAM" id="SSF81383">
    <property type="entry name" value="F-box domain"/>
    <property type="match status" value="1"/>
</dbReference>
<dbReference type="InterPro" id="IPR001810">
    <property type="entry name" value="F-box_dom"/>
</dbReference>
<dbReference type="PANTHER" id="PTHR34145">
    <property type="entry name" value="OS02G0105600 PROTEIN"/>
    <property type="match status" value="1"/>
</dbReference>
<feature type="region of interest" description="Disordered" evidence="1">
    <location>
        <begin position="1"/>
        <end position="34"/>
    </location>
</feature>
<dbReference type="AlphaFoldDB" id="A0A5B7BFQ6"/>
<feature type="domain" description="At1g61320/AtMIF1 LRR" evidence="3">
    <location>
        <begin position="107"/>
        <end position="451"/>
    </location>
</feature>
<evidence type="ECO:0000259" key="2">
    <source>
        <dbReference type="Pfam" id="PF00646"/>
    </source>
</evidence>
<dbReference type="Gene3D" id="3.80.10.10">
    <property type="entry name" value="Ribonuclease Inhibitor"/>
    <property type="match status" value="1"/>
</dbReference>
<dbReference type="InterPro" id="IPR053772">
    <property type="entry name" value="At1g61320/At1g61330-like"/>
</dbReference>
<sequence length="491" mass="56870">MASQRVKNQTMLQTVPDKRIKRSSDDRNSGTVNNTTTNINAVSVNLADDVLENIFSFLPIKQAVKFALLSTRFKNSWLFSRNLYFDKDFARGRPRGEIMKTVNRVFNLHSGSKIQRFRLYFDPTNVESLVECWIKKVTIKVVEELDLDFTQGKEAFKLSSELLDVESIRVLRLALCELDLPPKLKGLRFLKTLALRKVDVMPGLIKTVFSNCVLLEILELVKCSKIFDLKIVAQNLKKFKVLIVGNCFDILHINIDAPTLCTLHYRGDVCIINFSSKMRKLNDVILNFAPAKGFPQLSQIAELMMGLSYVNVLTVSNTFLEGLSSKFVNGKLREPQFYLWNLKELHLFIEGFSYINPYDIASFLKNCPNLERIFLDLGEFSFECGYYWELHGKENFEHCNPPFQRLKFIKVKGFKFQKLELEMVKFFLNKAMLLESLALVTSRNNHPNSQNASIYDRIFLSWRASPNAKIDIYEYLNDRSSIHPKHSKIWY</sequence>
<evidence type="ECO:0000313" key="4">
    <source>
        <dbReference type="EMBL" id="MPA67324.1"/>
    </source>
</evidence>
<gene>
    <name evidence="4" type="ORF">Din_036765</name>
</gene>
<accession>A0A5B7BFQ6</accession>
<proteinExistence type="predicted"/>
<dbReference type="InterPro" id="IPR055357">
    <property type="entry name" value="LRR_At1g61320_AtMIF1"/>
</dbReference>
<feature type="compositionally biased region" description="Polar residues" evidence="1">
    <location>
        <begin position="1"/>
        <end position="13"/>
    </location>
</feature>
<dbReference type="InterPro" id="IPR032675">
    <property type="entry name" value="LRR_dom_sf"/>
</dbReference>